<evidence type="ECO:0000256" key="1">
    <source>
        <dbReference type="SAM" id="MobiDB-lite"/>
    </source>
</evidence>
<name>A0AAW0EMT0_9TRYP</name>
<organism evidence="2 3">
    <name type="scientific">Novymonas esmeraldas</name>
    <dbReference type="NCBI Taxonomy" id="1808958"/>
    <lineage>
        <taxon>Eukaryota</taxon>
        <taxon>Discoba</taxon>
        <taxon>Euglenozoa</taxon>
        <taxon>Kinetoplastea</taxon>
        <taxon>Metakinetoplastina</taxon>
        <taxon>Trypanosomatida</taxon>
        <taxon>Trypanosomatidae</taxon>
        <taxon>Novymonas</taxon>
    </lineage>
</organism>
<feature type="compositionally biased region" description="Low complexity" evidence="1">
    <location>
        <begin position="476"/>
        <end position="501"/>
    </location>
</feature>
<evidence type="ECO:0000313" key="3">
    <source>
        <dbReference type="Proteomes" id="UP001430356"/>
    </source>
</evidence>
<feature type="compositionally biased region" description="Low complexity" evidence="1">
    <location>
        <begin position="399"/>
        <end position="410"/>
    </location>
</feature>
<feature type="region of interest" description="Disordered" evidence="1">
    <location>
        <begin position="830"/>
        <end position="928"/>
    </location>
</feature>
<feature type="region of interest" description="Disordered" evidence="1">
    <location>
        <begin position="396"/>
        <end position="503"/>
    </location>
</feature>
<dbReference type="AlphaFoldDB" id="A0AAW0EMT0"/>
<dbReference type="EMBL" id="JAECZO010000032">
    <property type="protein sequence ID" value="KAK7194193.1"/>
    <property type="molecule type" value="Genomic_DNA"/>
</dbReference>
<accession>A0AAW0EMT0</accession>
<proteinExistence type="predicted"/>
<comment type="caution">
    <text evidence="2">The sequence shown here is derived from an EMBL/GenBank/DDBJ whole genome shotgun (WGS) entry which is preliminary data.</text>
</comment>
<gene>
    <name evidence="2" type="ORF">NESM_000333200</name>
</gene>
<feature type="region of interest" description="Disordered" evidence="1">
    <location>
        <begin position="246"/>
        <end position="286"/>
    </location>
</feature>
<feature type="compositionally biased region" description="Low complexity" evidence="1">
    <location>
        <begin position="837"/>
        <end position="862"/>
    </location>
</feature>
<sequence length="942" mass="97896">MSITPQARTPVKSASGGTTAPVRHRLLVCRNGADTTHTPCAERAGAAQPLETSTAAASRVSGVRRHTDTEKDFCRRDTAAVAAAETAPAMAQLDVTVSPPDAPVQRSPRGSPRSVAGADPPVDAPGDVAGAPVDWSPAPVAKRAPSLSSSSLVFSQPLRDDDSGNEAAHAVAVTHHNTEAAAPAESLSPAANVADADALQLCTPLPVTPQRSAQVRFVRVAAPLRQGEHEVGAAEAAAVVEEMAEQDPRAPPVVHEGADGSAPPPRTPPLDGMHTSLHNADSNGDGEGRATVSALLQDSQTVRSPTVAAPREPRRRIAFFALEEEASTGAATVSDEDSRGCLTLTPTSPCLASGASCVMGTASPPPEAEAARCAALSMEDGCGSGVTARPPDAAAYVEPQQPQQQQQQQPRSASPLSPTCRPQSRTCVSLSTGRGPSGSSGGCSDSGNTPESHPTRRSTPCGAADRDDDGEDGPRDGSPTVETAAAPTTAPATPAEGSPPSISATRAPIVAALCPAYTRGEDPRWASVLPCGDALLAEHQSSVLTTFMAACGAAWLPPTTLSGLVHVNAAAYVPPSAAEQAETRGAADSELRVLFRMYRTSPSEAAAAQLCATYFAVQLSRYDNWARHLAFELLYVHTVAVRVMRMLELHERRLTCMRRDLGVRDAIELFVLLAPRPRAPTASAGRGVLSAFRMALHALGGRDSVGTNEAVTRGSGSCSTRAPPLSAVTALSATTCQPTQEEERRQHCPPRVEPLFASEQCGTGRPTPAAVGDAELDARVTHGGPVEEPLAAREVIGAMPPRESLERQRGTPRPLNKTYADYYRLVAEKSSGGASGSSGSWLPRLTRTASRSTAAPAKSAAPVQGSAAPSPVSSRPDGSDAASLSNVAGGARRGTDTVLSGGRLRAKERVPMKKRRRTPPPPPTESDFINLHDAEALERYIK</sequence>
<keyword evidence="3" id="KW-1185">Reference proteome</keyword>
<feature type="compositionally biased region" description="Polar residues" evidence="1">
    <location>
        <begin position="411"/>
        <end position="428"/>
    </location>
</feature>
<evidence type="ECO:0000313" key="2">
    <source>
        <dbReference type="EMBL" id="KAK7194193.1"/>
    </source>
</evidence>
<dbReference type="Proteomes" id="UP001430356">
    <property type="component" value="Unassembled WGS sequence"/>
</dbReference>
<feature type="region of interest" description="Disordered" evidence="1">
    <location>
        <begin position="91"/>
        <end position="165"/>
    </location>
</feature>
<feature type="region of interest" description="Disordered" evidence="1">
    <location>
        <begin position="42"/>
        <end position="71"/>
    </location>
</feature>
<reference evidence="2 3" key="1">
    <citation type="journal article" date="2021" name="MBio">
        <title>A New Model Trypanosomatid, Novymonas esmeraldas: Genomic Perception of Its 'Candidatus Pandoraea novymonadis' Endosymbiont.</title>
        <authorList>
            <person name="Zakharova A."/>
            <person name="Saura A."/>
            <person name="Butenko A."/>
            <person name="Podesvova L."/>
            <person name="Warmusova S."/>
            <person name="Kostygov A.Y."/>
            <person name="Nenarokova A."/>
            <person name="Lukes J."/>
            <person name="Opperdoes F.R."/>
            <person name="Yurchenko V."/>
        </authorList>
    </citation>
    <scope>NUCLEOTIDE SEQUENCE [LARGE SCALE GENOMIC DNA]</scope>
    <source>
        <strain evidence="2 3">E262AT.01</strain>
    </source>
</reference>
<protein>
    <submittedName>
        <fullName evidence="2">Uncharacterized protein</fullName>
    </submittedName>
</protein>